<evidence type="ECO:0000313" key="2">
    <source>
        <dbReference type="EMBL" id="UVG59938.1"/>
    </source>
</evidence>
<organism evidence="2 3">
    <name type="scientific">Xanthomonas citri pv. durantae</name>
    <dbReference type="NCBI Taxonomy" id="487862"/>
    <lineage>
        <taxon>Bacteria</taxon>
        <taxon>Pseudomonadati</taxon>
        <taxon>Pseudomonadota</taxon>
        <taxon>Gammaproteobacteria</taxon>
        <taxon>Lysobacterales</taxon>
        <taxon>Lysobacteraceae</taxon>
        <taxon>Xanthomonas</taxon>
    </lineage>
</organism>
<dbReference type="Proteomes" id="UP000190508">
    <property type="component" value="Chromosome"/>
</dbReference>
<evidence type="ECO:0000313" key="3">
    <source>
        <dbReference type="Proteomes" id="UP000190508"/>
    </source>
</evidence>
<accession>A0A9X9IGI3</accession>
<reference evidence="2" key="1">
    <citation type="submission" date="2020-12" db="EMBL/GenBank/DDBJ databases">
        <title>Complete genome investigation of Xanthomonas citri pv. durantae LMG696.</title>
        <authorList>
            <person name="Rana R."/>
            <person name="Bansal K."/>
            <person name="Patil P.B."/>
        </authorList>
    </citation>
    <scope>NUCLEOTIDE SEQUENCE</scope>
    <source>
        <strain evidence="2">LMG696</strain>
    </source>
</reference>
<dbReference type="AlphaFoldDB" id="A0A9X9IGI3"/>
<dbReference type="EMBL" id="CP066343">
    <property type="protein sequence ID" value="UVG59938.1"/>
    <property type="molecule type" value="Genomic_DNA"/>
</dbReference>
<gene>
    <name evidence="2" type="ORF">Xdur_005815</name>
</gene>
<sequence>MSNKRLKSLRIRAFHAQSGCCFYCGLSMWLASPHELGLRPCSARPYQCTAEHLLARQDGGKGVAGNIVAACHLCNQRRHKRPTPAPSPEVYRVHVQKRMAKGKWHLPRPRLAVSGHPQAITMEPSVR</sequence>
<dbReference type="GO" id="GO:0003676">
    <property type="term" value="F:nucleic acid binding"/>
    <property type="evidence" value="ECO:0007669"/>
    <property type="project" value="InterPro"/>
</dbReference>
<name>A0A9X9IGI3_XANCI</name>
<feature type="domain" description="HNH" evidence="1">
    <location>
        <begin position="42"/>
        <end position="81"/>
    </location>
</feature>
<dbReference type="GO" id="GO:0008270">
    <property type="term" value="F:zinc ion binding"/>
    <property type="evidence" value="ECO:0007669"/>
    <property type="project" value="InterPro"/>
</dbReference>
<dbReference type="GO" id="GO:0004519">
    <property type="term" value="F:endonuclease activity"/>
    <property type="evidence" value="ECO:0007669"/>
    <property type="project" value="InterPro"/>
</dbReference>
<dbReference type="Gene3D" id="1.10.30.50">
    <property type="match status" value="1"/>
</dbReference>
<dbReference type="RefSeq" id="WP_076605102.1">
    <property type="nucleotide sequence ID" value="NZ_CP066343.1"/>
</dbReference>
<dbReference type="Pfam" id="PF01844">
    <property type="entry name" value="HNH"/>
    <property type="match status" value="1"/>
</dbReference>
<protein>
    <recommendedName>
        <fullName evidence="1">HNH domain-containing protein</fullName>
    </recommendedName>
</protein>
<proteinExistence type="predicted"/>
<dbReference type="InterPro" id="IPR002711">
    <property type="entry name" value="HNH"/>
</dbReference>
<evidence type="ECO:0000259" key="1">
    <source>
        <dbReference type="Pfam" id="PF01844"/>
    </source>
</evidence>